<evidence type="ECO:0000256" key="8">
    <source>
        <dbReference type="PIRSR" id="PIRSR602401-1"/>
    </source>
</evidence>
<dbReference type="GO" id="GO:0004497">
    <property type="term" value="F:monooxygenase activity"/>
    <property type="evidence" value="ECO:0007669"/>
    <property type="project" value="UniProtKB-KW"/>
</dbReference>
<dbReference type="AlphaFoldDB" id="A0A9P8Y738"/>
<keyword evidence="4 8" id="KW-0479">Metal-binding</keyword>
<reference evidence="10" key="1">
    <citation type="journal article" date="2021" name="Nat. Commun.">
        <title>Genetic determinants of endophytism in the Arabidopsis root mycobiome.</title>
        <authorList>
            <person name="Mesny F."/>
            <person name="Miyauchi S."/>
            <person name="Thiergart T."/>
            <person name="Pickel B."/>
            <person name="Atanasova L."/>
            <person name="Karlsson M."/>
            <person name="Huettel B."/>
            <person name="Barry K.W."/>
            <person name="Haridas S."/>
            <person name="Chen C."/>
            <person name="Bauer D."/>
            <person name="Andreopoulos W."/>
            <person name="Pangilinan J."/>
            <person name="LaButti K."/>
            <person name="Riley R."/>
            <person name="Lipzen A."/>
            <person name="Clum A."/>
            <person name="Drula E."/>
            <person name="Henrissat B."/>
            <person name="Kohler A."/>
            <person name="Grigoriev I.V."/>
            <person name="Martin F.M."/>
            <person name="Hacquard S."/>
        </authorList>
    </citation>
    <scope>NUCLEOTIDE SEQUENCE</scope>
    <source>
        <strain evidence="10">MPI-CAGE-CH-0230</strain>
    </source>
</reference>
<dbReference type="InterPro" id="IPR017972">
    <property type="entry name" value="Cyt_P450_CS"/>
</dbReference>
<comment type="cofactor">
    <cofactor evidence="1 8">
        <name>heme</name>
        <dbReference type="ChEBI" id="CHEBI:30413"/>
    </cofactor>
</comment>
<organism evidence="10 11">
    <name type="scientific">Microdochium trichocladiopsis</name>
    <dbReference type="NCBI Taxonomy" id="1682393"/>
    <lineage>
        <taxon>Eukaryota</taxon>
        <taxon>Fungi</taxon>
        <taxon>Dikarya</taxon>
        <taxon>Ascomycota</taxon>
        <taxon>Pezizomycotina</taxon>
        <taxon>Sordariomycetes</taxon>
        <taxon>Xylariomycetidae</taxon>
        <taxon>Xylariales</taxon>
        <taxon>Microdochiaceae</taxon>
        <taxon>Microdochium</taxon>
    </lineage>
</organism>
<evidence type="ECO:0000256" key="4">
    <source>
        <dbReference type="ARBA" id="ARBA00022723"/>
    </source>
</evidence>
<name>A0A9P8Y738_9PEZI</name>
<dbReference type="PANTHER" id="PTHR24305">
    <property type="entry name" value="CYTOCHROME P450"/>
    <property type="match status" value="1"/>
</dbReference>
<dbReference type="InterPro" id="IPR001128">
    <property type="entry name" value="Cyt_P450"/>
</dbReference>
<protein>
    <submittedName>
        <fullName evidence="10">Vera protein</fullName>
    </submittedName>
</protein>
<dbReference type="PROSITE" id="PS00086">
    <property type="entry name" value="CYTOCHROME_P450"/>
    <property type="match status" value="1"/>
</dbReference>
<keyword evidence="6 8" id="KW-0408">Iron</keyword>
<dbReference type="OrthoDB" id="10029320at2759"/>
<evidence type="ECO:0000313" key="10">
    <source>
        <dbReference type="EMBL" id="KAH7029272.1"/>
    </source>
</evidence>
<dbReference type="GO" id="GO:0016705">
    <property type="term" value="F:oxidoreductase activity, acting on paired donors, with incorporation or reduction of molecular oxygen"/>
    <property type="evidence" value="ECO:0007669"/>
    <property type="project" value="InterPro"/>
</dbReference>
<proteinExistence type="inferred from homology"/>
<dbReference type="Proteomes" id="UP000756346">
    <property type="component" value="Unassembled WGS sequence"/>
</dbReference>
<evidence type="ECO:0000256" key="5">
    <source>
        <dbReference type="ARBA" id="ARBA00023002"/>
    </source>
</evidence>
<keyword evidence="11" id="KW-1185">Reference proteome</keyword>
<evidence type="ECO:0000313" key="11">
    <source>
        <dbReference type="Proteomes" id="UP000756346"/>
    </source>
</evidence>
<dbReference type="Pfam" id="PF00067">
    <property type="entry name" value="p450"/>
    <property type="match status" value="1"/>
</dbReference>
<dbReference type="GO" id="GO:0005506">
    <property type="term" value="F:iron ion binding"/>
    <property type="evidence" value="ECO:0007669"/>
    <property type="project" value="InterPro"/>
</dbReference>
<evidence type="ECO:0000256" key="6">
    <source>
        <dbReference type="ARBA" id="ARBA00023004"/>
    </source>
</evidence>
<dbReference type="GO" id="GO:0020037">
    <property type="term" value="F:heme binding"/>
    <property type="evidence" value="ECO:0007669"/>
    <property type="project" value="InterPro"/>
</dbReference>
<dbReference type="PRINTS" id="PR00463">
    <property type="entry name" value="EP450I"/>
</dbReference>
<dbReference type="InterPro" id="IPR002401">
    <property type="entry name" value="Cyt_P450_E_grp-I"/>
</dbReference>
<accession>A0A9P8Y738</accession>
<dbReference type="EMBL" id="JAGTJQ010000006">
    <property type="protein sequence ID" value="KAH7029272.1"/>
    <property type="molecule type" value="Genomic_DNA"/>
</dbReference>
<comment type="pathway">
    <text evidence="2">Secondary metabolite biosynthesis.</text>
</comment>
<dbReference type="RefSeq" id="XP_046011560.1">
    <property type="nucleotide sequence ID" value="XM_046151714.1"/>
</dbReference>
<dbReference type="Gene3D" id="1.10.630.10">
    <property type="entry name" value="Cytochrome P450"/>
    <property type="match status" value="1"/>
</dbReference>
<evidence type="ECO:0000256" key="3">
    <source>
        <dbReference type="ARBA" id="ARBA00022617"/>
    </source>
</evidence>
<dbReference type="PANTHER" id="PTHR24305:SF107">
    <property type="entry name" value="P450, PUTATIVE (EUROFUNG)-RELATED"/>
    <property type="match status" value="1"/>
</dbReference>
<evidence type="ECO:0000256" key="1">
    <source>
        <dbReference type="ARBA" id="ARBA00001971"/>
    </source>
</evidence>
<feature type="binding site" description="axial binding residue" evidence="8">
    <location>
        <position position="510"/>
    </location>
    <ligand>
        <name>heme</name>
        <dbReference type="ChEBI" id="CHEBI:30413"/>
    </ligand>
    <ligandPart>
        <name>Fe</name>
        <dbReference type="ChEBI" id="CHEBI:18248"/>
    </ligandPart>
</feature>
<dbReference type="PRINTS" id="PR00385">
    <property type="entry name" value="P450"/>
</dbReference>
<evidence type="ECO:0000256" key="7">
    <source>
        <dbReference type="ARBA" id="ARBA00023033"/>
    </source>
</evidence>
<dbReference type="GeneID" id="70181260"/>
<gene>
    <name evidence="10" type="ORF">B0I36DRAFT_290787</name>
</gene>
<sequence>MTLLAGSGTTLVLRGVAALVTLAIARFVYKGYNARRRVQRLRAQGIPLLPHSWLWGHLKVMGDFRNDSPDDANIYEFHGWLKRNMAAYFPGESSLPGVVYLDIWPFSDGLAIITDADMVQQFMQKPDLPKSMTAAEFLKPLTNARDIVSIPGGAEWKLWRTRFNPSFSPRNIQALLPQLLEEVEVFVDVLRSKAGRATAHGNAWGPMFQLHEKAINLTFDIILRAAVDIRLREQSRETESPLKIAMTKQIEMMSKMAHGSQFSLGIKMPWDHKAIADNNKVIASYVIPEILTKIGEAEGQTSQQPQESQNTKTAADAAIFGAVKDKKSMANGKGIAGSLANDSDFMDKLIANLKAFLFAGHDTTATTICFMTHELGKRPECLQKLRDEHDEVLGPDPSKASAVLHKSPHLMYQLPYTTAVIKETLRLHPLAATLRDAPKDFSLVSKETGVAFPLGSFAAWLSAPILAIDERYWAEPYRFMPERWLVAEGDPLYSSNRDAWAPFSLGPRNCIGMELALMELRLVSVLTARVFDIEEDWEEWDRSRGEEATPDHKFAGGRLYGTGRGTVHPKDGMPVHLRLAK</sequence>
<evidence type="ECO:0000256" key="9">
    <source>
        <dbReference type="RuleBase" id="RU000461"/>
    </source>
</evidence>
<dbReference type="InterPro" id="IPR050121">
    <property type="entry name" value="Cytochrome_P450_monoxygenase"/>
</dbReference>
<keyword evidence="5 9" id="KW-0560">Oxidoreductase</keyword>
<keyword evidence="7 9" id="KW-0503">Monooxygenase</keyword>
<dbReference type="InterPro" id="IPR036396">
    <property type="entry name" value="Cyt_P450_sf"/>
</dbReference>
<evidence type="ECO:0000256" key="2">
    <source>
        <dbReference type="ARBA" id="ARBA00005179"/>
    </source>
</evidence>
<comment type="caution">
    <text evidence="10">The sequence shown here is derived from an EMBL/GenBank/DDBJ whole genome shotgun (WGS) entry which is preliminary data.</text>
</comment>
<keyword evidence="3 8" id="KW-0349">Heme</keyword>
<dbReference type="SUPFAM" id="SSF48264">
    <property type="entry name" value="Cytochrome P450"/>
    <property type="match status" value="1"/>
</dbReference>
<comment type="similarity">
    <text evidence="9">Belongs to the cytochrome P450 family.</text>
</comment>